<reference evidence="3" key="1">
    <citation type="submission" date="2011-02" db="EMBL/GenBank/DDBJ databases">
        <title>The complete genome of Planctomyces brasiliensis DSM 5305.</title>
        <authorList>
            <person name="Lucas S."/>
            <person name="Copeland A."/>
            <person name="Lapidus A."/>
            <person name="Bruce D."/>
            <person name="Goodwin L."/>
            <person name="Pitluck S."/>
            <person name="Kyrpides N."/>
            <person name="Mavromatis K."/>
            <person name="Pagani I."/>
            <person name="Ivanova N."/>
            <person name="Ovchinnikova G."/>
            <person name="Lu M."/>
            <person name="Detter J.C."/>
            <person name="Han C."/>
            <person name="Land M."/>
            <person name="Hauser L."/>
            <person name="Markowitz V."/>
            <person name="Cheng J.-F."/>
            <person name="Hugenholtz P."/>
            <person name="Woyke T."/>
            <person name="Wu D."/>
            <person name="Tindall B."/>
            <person name="Pomrenke H.G."/>
            <person name="Brambilla E."/>
            <person name="Klenk H.-P."/>
            <person name="Eisen J.A."/>
        </authorList>
    </citation>
    <scope>NUCLEOTIDE SEQUENCE [LARGE SCALE GENOMIC DNA]</scope>
    <source>
        <strain evidence="3">ATCC 49424 / DSM 5305 / JCM 21570 / NBRC 103401 / IFAM 1448</strain>
    </source>
</reference>
<sequence length="108" mass="12396">MFRVWLDDERDPERAKIQELFGAEPGMIWVKTAEAAISRLKSNSVEWISLDHDLGTTATGYDVAKWIEERAHSGELAPLVWTIHSANVVGARNMRRALENADRYWKSR</sequence>
<dbReference type="AlphaFoldDB" id="F0SH12"/>
<dbReference type="EMBL" id="CP002546">
    <property type="protein sequence ID" value="ADY59497.1"/>
    <property type="molecule type" value="Genomic_DNA"/>
</dbReference>
<proteinExistence type="predicted"/>
<dbReference type="HOGENOM" id="CLU_166822_0_0_0"/>
<keyword evidence="3" id="KW-1185">Reference proteome</keyword>
<gene>
    <name evidence="2" type="ordered locus">Plabr_1888</name>
</gene>
<evidence type="ECO:0000313" key="2">
    <source>
        <dbReference type="EMBL" id="ADY59497.1"/>
    </source>
</evidence>
<dbReference type="InterPro" id="IPR046909">
    <property type="entry name" value="cREC_REC"/>
</dbReference>
<feature type="domain" description="Cyclic-phosphate processing Receiver" evidence="1">
    <location>
        <begin position="3"/>
        <end position="100"/>
    </location>
</feature>
<name>F0SH12_RUBBR</name>
<evidence type="ECO:0000313" key="3">
    <source>
        <dbReference type="Proteomes" id="UP000006860"/>
    </source>
</evidence>
<dbReference type="Pfam" id="PF20274">
    <property type="entry name" value="cREC_REC"/>
    <property type="match status" value="1"/>
</dbReference>
<accession>F0SH12</accession>
<dbReference type="KEGG" id="pbs:Plabr_1888"/>
<dbReference type="OrthoDB" id="5124760at2"/>
<protein>
    <recommendedName>
        <fullName evidence="1">Cyclic-phosphate processing Receiver domain-containing protein</fullName>
    </recommendedName>
</protein>
<dbReference type="RefSeq" id="WP_013628224.1">
    <property type="nucleotide sequence ID" value="NC_015174.1"/>
</dbReference>
<evidence type="ECO:0000259" key="1">
    <source>
        <dbReference type="Pfam" id="PF20274"/>
    </source>
</evidence>
<organism evidence="2 3">
    <name type="scientific">Rubinisphaera brasiliensis (strain ATCC 49424 / DSM 5305 / JCM 21570 / IAM 15109 / NBRC 103401 / IFAM 1448)</name>
    <name type="common">Planctomyces brasiliensis</name>
    <dbReference type="NCBI Taxonomy" id="756272"/>
    <lineage>
        <taxon>Bacteria</taxon>
        <taxon>Pseudomonadati</taxon>
        <taxon>Planctomycetota</taxon>
        <taxon>Planctomycetia</taxon>
        <taxon>Planctomycetales</taxon>
        <taxon>Planctomycetaceae</taxon>
        <taxon>Rubinisphaera</taxon>
    </lineage>
</organism>
<dbReference type="Proteomes" id="UP000006860">
    <property type="component" value="Chromosome"/>
</dbReference>